<protein>
    <recommendedName>
        <fullName evidence="3 7">6,7-dimethyl-8-ribityllumazine synthase</fullName>
        <shortName evidence="7">DMRL synthase</shortName>
        <shortName evidence="7">LS</shortName>
        <shortName evidence="7">Lumazine synthase</shortName>
        <ecNumber evidence="3 7">2.5.1.78</ecNumber>
    </recommendedName>
</protein>
<dbReference type="CDD" id="cd09209">
    <property type="entry name" value="Lumazine_synthase-I"/>
    <property type="match status" value="1"/>
</dbReference>
<keyword evidence="9" id="KW-1185">Reference proteome</keyword>
<proteinExistence type="inferred from homology"/>
<feature type="binding site" evidence="7">
    <location>
        <position position="122"/>
    </location>
    <ligand>
        <name>5-amino-6-(D-ribitylamino)uracil</name>
        <dbReference type="ChEBI" id="CHEBI:15934"/>
    </ligand>
</feature>
<keyword evidence="4 7" id="KW-0686">Riboflavin biosynthesis</keyword>
<gene>
    <name evidence="7 8" type="primary">ribH</name>
    <name evidence="8" type="ORF">MUN53_13855</name>
</gene>
<dbReference type="NCBIfam" id="TIGR00114">
    <property type="entry name" value="lumazine-synth"/>
    <property type="match status" value="1"/>
</dbReference>
<feature type="binding site" evidence="7">
    <location>
        <begin position="89"/>
        <end position="91"/>
    </location>
    <ligand>
        <name>5-amino-6-(D-ribitylamino)uracil</name>
        <dbReference type="ChEBI" id="CHEBI:15934"/>
    </ligand>
</feature>
<reference evidence="8 9" key="1">
    <citation type="submission" date="2022-03" db="EMBL/GenBank/DDBJ databases">
        <title>Parabacteroides sp. nov. isolated from swine feces.</title>
        <authorList>
            <person name="Bak J.E."/>
        </authorList>
    </citation>
    <scope>NUCLEOTIDE SEQUENCE [LARGE SCALE GENOMIC DNA]</scope>
    <source>
        <strain evidence="8 9">AGMB00274</strain>
    </source>
</reference>
<comment type="similarity">
    <text evidence="2 7">Belongs to the DMRL synthase family.</text>
</comment>
<feature type="binding site" evidence="7">
    <location>
        <begin position="65"/>
        <end position="67"/>
    </location>
    <ligand>
        <name>5-amino-6-(D-ribitylamino)uracil</name>
        <dbReference type="ChEBI" id="CHEBI:15934"/>
    </ligand>
</feature>
<feature type="binding site" evidence="7">
    <location>
        <position position="136"/>
    </location>
    <ligand>
        <name>(2S)-2-hydroxy-3-oxobutyl phosphate</name>
        <dbReference type="ChEBI" id="CHEBI:58830"/>
    </ligand>
</feature>
<dbReference type="Pfam" id="PF00885">
    <property type="entry name" value="DMRL_synthase"/>
    <property type="match status" value="1"/>
</dbReference>
<dbReference type="GO" id="GO:0000906">
    <property type="term" value="F:6,7-dimethyl-8-ribityllumazine synthase activity"/>
    <property type="evidence" value="ECO:0007669"/>
    <property type="project" value="UniProtKB-EC"/>
</dbReference>
<comment type="pathway">
    <text evidence="1 7">Cofactor biosynthesis; riboflavin biosynthesis; riboflavin from 2-hydroxy-3-oxobutyl phosphate and 5-amino-6-(D-ribitylamino)uracil: step 1/2.</text>
</comment>
<dbReference type="HAMAP" id="MF_00178">
    <property type="entry name" value="Lumazine_synth"/>
    <property type="match status" value="1"/>
</dbReference>
<dbReference type="RefSeq" id="WP_022455174.1">
    <property type="nucleotide sequence ID" value="NZ_JAKZMM010000040.1"/>
</dbReference>
<evidence type="ECO:0000256" key="7">
    <source>
        <dbReference type="HAMAP-Rule" id="MF_00178"/>
    </source>
</evidence>
<name>A0ABT0C3U9_9BACT</name>
<evidence type="ECO:0000256" key="3">
    <source>
        <dbReference type="ARBA" id="ARBA00012664"/>
    </source>
</evidence>
<dbReference type="InterPro" id="IPR034964">
    <property type="entry name" value="LS"/>
</dbReference>
<dbReference type="Gene3D" id="3.40.50.960">
    <property type="entry name" value="Lumazine/riboflavin synthase"/>
    <property type="match status" value="1"/>
</dbReference>
<comment type="catalytic activity">
    <reaction evidence="6 7">
        <text>(2S)-2-hydroxy-3-oxobutyl phosphate + 5-amino-6-(D-ribitylamino)uracil = 6,7-dimethyl-8-(1-D-ribityl)lumazine + phosphate + 2 H2O + H(+)</text>
        <dbReference type="Rhea" id="RHEA:26152"/>
        <dbReference type="ChEBI" id="CHEBI:15377"/>
        <dbReference type="ChEBI" id="CHEBI:15378"/>
        <dbReference type="ChEBI" id="CHEBI:15934"/>
        <dbReference type="ChEBI" id="CHEBI:43474"/>
        <dbReference type="ChEBI" id="CHEBI:58201"/>
        <dbReference type="ChEBI" id="CHEBI:58830"/>
        <dbReference type="EC" id="2.5.1.78"/>
    </reaction>
</comment>
<dbReference type="SUPFAM" id="SSF52121">
    <property type="entry name" value="Lumazine synthase"/>
    <property type="match status" value="1"/>
</dbReference>
<feature type="binding site" evidence="7">
    <location>
        <position position="31"/>
    </location>
    <ligand>
        <name>5-amino-6-(D-ribitylamino)uracil</name>
        <dbReference type="ChEBI" id="CHEBI:15934"/>
    </ligand>
</feature>
<evidence type="ECO:0000256" key="6">
    <source>
        <dbReference type="ARBA" id="ARBA00048785"/>
    </source>
</evidence>
<dbReference type="Proteomes" id="UP001165444">
    <property type="component" value="Unassembled WGS sequence"/>
</dbReference>
<evidence type="ECO:0000313" key="8">
    <source>
        <dbReference type="EMBL" id="MCJ2381677.1"/>
    </source>
</evidence>
<comment type="caution">
    <text evidence="8">The sequence shown here is derived from an EMBL/GenBank/DDBJ whole genome shotgun (WGS) entry which is preliminary data.</text>
</comment>
<evidence type="ECO:0000256" key="1">
    <source>
        <dbReference type="ARBA" id="ARBA00004917"/>
    </source>
</evidence>
<dbReference type="PANTHER" id="PTHR21058">
    <property type="entry name" value="6,7-DIMETHYL-8-RIBITYLLUMAZINE SYNTHASE DMRL SYNTHASE LUMAZINE SYNTHASE"/>
    <property type="match status" value="1"/>
</dbReference>
<feature type="active site" description="Proton donor" evidence="7">
    <location>
        <position position="97"/>
    </location>
</feature>
<dbReference type="InterPro" id="IPR036467">
    <property type="entry name" value="LS/RS_sf"/>
</dbReference>
<dbReference type="InterPro" id="IPR002180">
    <property type="entry name" value="LS/RS"/>
</dbReference>
<accession>A0ABT0C3U9</accession>
<feature type="binding site" evidence="7">
    <location>
        <begin position="94"/>
        <end position="95"/>
    </location>
    <ligand>
        <name>(2S)-2-hydroxy-3-oxobutyl phosphate</name>
        <dbReference type="ChEBI" id="CHEBI:58830"/>
    </ligand>
</feature>
<evidence type="ECO:0000313" key="9">
    <source>
        <dbReference type="Proteomes" id="UP001165444"/>
    </source>
</evidence>
<dbReference type="PANTHER" id="PTHR21058:SF0">
    <property type="entry name" value="6,7-DIMETHYL-8-RIBITYLLUMAZINE SYNTHASE"/>
    <property type="match status" value="1"/>
</dbReference>
<dbReference type="EMBL" id="JAKZMM010000040">
    <property type="protein sequence ID" value="MCJ2381677.1"/>
    <property type="molecule type" value="Genomic_DNA"/>
</dbReference>
<keyword evidence="5 7" id="KW-0808">Transferase</keyword>
<sequence>MATAYQNLSDYDFNSVPDASDMNVGIVVAEWNKVITEKLLEGACNTLERHGVKPENIIVKRVPGSFELTFGAKRLADEKDVDAVIVLGCVVKGDTPHFDYVCSGVTQGITELNLMYDIPFIFGLLTTDNMQQAEDRAGGKYGNKGDEAAVTAIKMIDFSCKLQN</sequence>
<organism evidence="8 9">
    <name type="scientific">Parabacteroides faecalis</name>
    <dbReference type="NCBI Taxonomy" id="2924040"/>
    <lineage>
        <taxon>Bacteria</taxon>
        <taxon>Pseudomonadati</taxon>
        <taxon>Bacteroidota</taxon>
        <taxon>Bacteroidia</taxon>
        <taxon>Bacteroidales</taxon>
        <taxon>Tannerellaceae</taxon>
        <taxon>Parabacteroides</taxon>
    </lineage>
</organism>
<evidence type="ECO:0000256" key="5">
    <source>
        <dbReference type="ARBA" id="ARBA00022679"/>
    </source>
</evidence>
<evidence type="ECO:0000256" key="4">
    <source>
        <dbReference type="ARBA" id="ARBA00022619"/>
    </source>
</evidence>
<dbReference type="EC" id="2.5.1.78" evidence="3 7"/>
<evidence type="ECO:0000256" key="2">
    <source>
        <dbReference type="ARBA" id="ARBA00007424"/>
    </source>
</evidence>
<comment type="function">
    <text evidence="7">Catalyzes the formation of 6,7-dimethyl-8-ribityllumazine by condensation of 5-amino-6-(D-ribitylamino)uracil with 3,4-dihydroxy-2-butanone 4-phosphate. This is the penultimate step in the biosynthesis of riboflavin.</text>
</comment>